<dbReference type="GO" id="GO:0044208">
    <property type="term" value="P:'de novo' AMP biosynthetic process"/>
    <property type="evidence" value="ECO:0007669"/>
    <property type="project" value="UniProtKB-UniPathway"/>
</dbReference>
<dbReference type="Pfam" id="PF00206">
    <property type="entry name" value="Lyase_1"/>
    <property type="match status" value="1"/>
</dbReference>
<dbReference type="InterPro" id="IPR000362">
    <property type="entry name" value="Fumarate_lyase_fam"/>
</dbReference>
<feature type="domain" description="Adenylosuccinate lyase C-terminal" evidence="5">
    <location>
        <begin position="387"/>
        <end position="469"/>
    </location>
</feature>
<dbReference type="KEGG" id="chya:V22_41240"/>
<dbReference type="EMBL" id="CP036316">
    <property type="protein sequence ID" value="QDT66852.1"/>
    <property type="molecule type" value="Genomic_DNA"/>
</dbReference>
<dbReference type="PRINTS" id="PR00149">
    <property type="entry name" value="FUMRATELYASE"/>
</dbReference>
<protein>
    <recommendedName>
        <fullName evidence="3 4">Adenylosuccinate lyase</fullName>
        <shortName evidence="4">ASL</shortName>
        <ecNumber evidence="3 4">4.3.2.2</ecNumber>
    </recommendedName>
    <alternativeName>
        <fullName evidence="4">Adenylosuccinase</fullName>
    </alternativeName>
</protein>
<proteinExistence type="inferred from homology"/>
<dbReference type="UniPathway" id="UPA00074">
    <property type="reaction ID" value="UER00132"/>
</dbReference>
<dbReference type="InterPro" id="IPR004769">
    <property type="entry name" value="Pur_lyase"/>
</dbReference>
<dbReference type="PROSITE" id="PS00163">
    <property type="entry name" value="FUMARATE_LYASES"/>
    <property type="match status" value="1"/>
</dbReference>
<dbReference type="PANTHER" id="PTHR43172:SF1">
    <property type="entry name" value="ADENYLOSUCCINATE LYASE"/>
    <property type="match status" value="1"/>
</dbReference>
<comment type="pathway">
    <text evidence="4">Purine metabolism; IMP biosynthesis via de novo pathway; 5-amino-1-(5-phospho-D-ribosyl)imidazole-4-carboxamide from 5-amino-1-(5-phospho-D-ribosyl)imidazole-4-carboxylate: step 2/2.</text>
</comment>
<dbReference type="Proteomes" id="UP000319976">
    <property type="component" value="Chromosome"/>
</dbReference>
<accession>A0A517TEQ7</accession>
<dbReference type="Gene3D" id="1.10.40.30">
    <property type="entry name" value="Fumarase/aspartase (C-terminal domain)"/>
    <property type="match status" value="1"/>
</dbReference>
<comment type="pathway">
    <text evidence="4">Purine metabolism; AMP biosynthesis via de novo pathway; AMP from IMP: step 2/2.</text>
</comment>
<evidence type="ECO:0000313" key="7">
    <source>
        <dbReference type="Proteomes" id="UP000319976"/>
    </source>
</evidence>
<evidence type="ECO:0000259" key="5">
    <source>
        <dbReference type="SMART" id="SM00998"/>
    </source>
</evidence>
<evidence type="ECO:0000256" key="1">
    <source>
        <dbReference type="ARBA" id="ARBA00022755"/>
    </source>
</evidence>
<dbReference type="NCBIfam" id="TIGR00928">
    <property type="entry name" value="purB"/>
    <property type="match status" value="1"/>
</dbReference>
<dbReference type="GO" id="GO:0070626">
    <property type="term" value="F:(S)-2-(5-amino-1-(5-phospho-D-ribosyl)imidazole-4-carboxamido) succinate lyase (fumarate-forming) activity"/>
    <property type="evidence" value="ECO:0007669"/>
    <property type="project" value="TreeGrafter"/>
</dbReference>
<sequence length="491" mass="55009">MKFGAVSSIQTYGNPKSMQHTRYENPLITRYASDQMAEIWSAQTKHSTWRKLWIALAKSEQELGLDISSEQISQMEAAVEDIDFDKAAEFEKKLRHDVMAHVHTFGEQCPDAMPIIHLGATSCFVTDNSELIQIRASLELIRDRLATAIQKLGAFCEQWKDLPCLGFTHLQPAQPTTVGKRATLWCYDLVLDLEEIEHRLASLKFRGVKGTTGTQATFLQLFDGDHDKVRLLDQLVAEKMGFTDRYPVTGQTYSRKVDAHILASLSGVGQSCHKAGSDLRILQHRKELDEPFEKHQIGSSAMAYKRNPMRAERMCALARFAMSLTTNGDDTAATQWLERTLDDSANRRLSLPQSFLAIDACLVIYANIAAGLNVYPKVIAANLNAELPFMATEEILMAGVRAGGDRQDLHERIRQHSVEAARMVKEEGQPNDLIERLSGDEGFKNIDLAATLDANRYIGRAPQQVEEFLSEVVEPVRERYGDVGGDEELKV</sequence>
<comment type="similarity">
    <text evidence="4">Belongs to the lyase 1 family. Adenylosuccinate lyase subfamily.</text>
</comment>
<comment type="catalytic activity">
    <reaction evidence="4">
        <text>N(6)-(1,2-dicarboxyethyl)-AMP = fumarate + AMP</text>
        <dbReference type="Rhea" id="RHEA:16853"/>
        <dbReference type="ChEBI" id="CHEBI:29806"/>
        <dbReference type="ChEBI" id="CHEBI:57567"/>
        <dbReference type="ChEBI" id="CHEBI:456215"/>
        <dbReference type="EC" id="4.3.2.2"/>
    </reaction>
</comment>
<dbReference type="GO" id="GO:0006189">
    <property type="term" value="P:'de novo' IMP biosynthetic process"/>
    <property type="evidence" value="ECO:0007669"/>
    <property type="project" value="UniProtKB-UniPathway"/>
</dbReference>
<evidence type="ECO:0000256" key="2">
    <source>
        <dbReference type="ARBA" id="ARBA00023239"/>
    </source>
</evidence>
<dbReference type="GO" id="GO:0004018">
    <property type="term" value="F:N6-(1,2-dicarboxyethyl)AMP AMP-lyase (fumarate-forming) activity"/>
    <property type="evidence" value="ECO:0007669"/>
    <property type="project" value="UniProtKB-UniRule"/>
</dbReference>
<dbReference type="SUPFAM" id="SSF48557">
    <property type="entry name" value="L-aspartase-like"/>
    <property type="match status" value="1"/>
</dbReference>
<comment type="catalytic activity">
    <reaction evidence="4">
        <text>(2S)-2-[5-amino-1-(5-phospho-beta-D-ribosyl)imidazole-4-carboxamido]succinate = 5-amino-1-(5-phospho-beta-D-ribosyl)imidazole-4-carboxamide + fumarate</text>
        <dbReference type="Rhea" id="RHEA:23920"/>
        <dbReference type="ChEBI" id="CHEBI:29806"/>
        <dbReference type="ChEBI" id="CHEBI:58443"/>
        <dbReference type="ChEBI" id="CHEBI:58475"/>
        <dbReference type="EC" id="4.3.2.2"/>
    </reaction>
</comment>
<dbReference type="InterPro" id="IPR019468">
    <property type="entry name" value="AdenyloSucc_lyase_C"/>
</dbReference>
<reference evidence="6 7" key="1">
    <citation type="submission" date="2019-02" db="EMBL/GenBank/DDBJ databases">
        <title>Deep-cultivation of Planctomycetes and their phenomic and genomic characterization uncovers novel biology.</title>
        <authorList>
            <person name="Wiegand S."/>
            <person name="Jogler M."/>
            <person name="Boedeker C."/>
            <person name="Pinto D."/>
            <person name="Vollmers J."/>
            <person name="Rivas-Marin E."/>
            <person name="Kohn T."/>
            <person name="Peeters S.H."/>
            <person name="Heuer A."/>
            <person name="Rast P."/>
            <person name="Oberbeckmann S."/>
            <person name="Bunk B."/>
            <person name="Jeske O."/>
            <person name="Meyerdierks A."/>
            <person name="Storesund J.E."/>
            <person name="Kallscheuer N."/>
            <person name="Luecker S."/>
            <person name="Lage O.M."/>
            <person name="Pohl T."/>
            <person name="Merkel B.J."/>
            <person name="Hornburger P."/>
            <person name="Mueller R.-W."/>
            <person name="Bruemmer F."/>
            <person name="Labrenz M."/>
            <person name="Spormann A.M."/>
            <person name="Op den Camp H."/>
            <person name="Overmann J."/>
            <person name="Amann R."/>
            <person name="Jetten M.S.M."/>
            <person name="Mascher T."/>
            <person name="Medema M.H."/>
            <person name="Devos D.P."/>
            <person name="Kaster A.-K."/>
            <person name="Ovreas L."/>
            <person name="Rohde M."/>
            <person name="Galperin M.Y."/>
            <person name="Jogler C."/>
        </authorList>
    </citation>
    <scope>NUCLEOTIDE SEQUENCE [LARGE SCALE GENOMIC DNA]</scope>
    <source>
        <strain evidence="6 7">V22</strain>
    </source>
</reference>
<evidence type="ECO:0000256" key="3">
    <source>
        <dbReference type="NCBIfam" id="TIGR00928"/>
    </source>
</evidence>
<gene>
    <name evidence="6" type="primary">purB</name>
    <name evidence="6" type="ORF">V22_41240</name>
</gene>
<dbReference type="AlphaFoldDB" id="A0A517TEQ7"/>
<dbReference type="CDD" id="cd03302">
    <property type="entry name" value="Adenylsuccinate_lyase_2"/>
    <property type="match status" value="1"/>
</dbReference>
<dbReference type="FunFam" id="1.10.275.60:FF:000001">
    <property type="entry name" value="Adenylosuccinate lyase"/>
    <property type="match status" value="1"/>
</dbReference>
<evidence type="ECO:0000313" key="6">
    <source>
        <dbReference type="EMBL" id="QDT66852.1"/>
    </source>
</evidence>
<evidence type="ECO:0000256" key="4">
    <source>
        <dbReference type="RuleBase" id="RU361172"/>
    </source>
</evidence>
<dbReference type="Pfam" id="PF10397">
    <property type="entry name" value="ADSL_C"/>
    <property type="match status" value="1"/>
</dbReference>
<dbReference type="PANTHER" id="PTHR43172">
    <property type="entry name" value="ADENYLOSUCCINATE LYASE"/>
    <property type="match status" value="1"/>
</dbReference>
<dbReference type="Gene3D" id="1.10.275.60">
    <property type="match status" value="1"/>
</dbReference>
<keyword evidence="2 4" id="KW-0456">Lyase</keyword>
<keyword evidence="7" id="KW-1185">Reference proteome</keyword>
<dbReference type="InterPro" id="IPR008948">
    <property type="entry name" value="L-Aspartase-like"/>
</dbReference>
<dbReference type="Gene3D" id="1.20.200.10">
    <property type="entry name" value="Fumarase/aspartase (Central domain)"/>
    <property type="match status" value="1"/>
</dbReference>
<dbReference type="UniPathway" id="UPA00075">
    <property type="reaction ID" value="UER00336"/>
</dbReference>
<dbReference type="InterPro" id="IPR022761">
    <property type="entry name" value="Fumarate_lyase_N"/>
</dbReference>
<name>A0A517TEQ7_9PLAN</name>
<keyword evidence="1 4" id="KW-0658">Purine biosynthesis</keyword>
<dbReference type="EC" id="4.3.2.2" evidence="3 4"/>
<dbReference type="GO" id="GO:0005829">
    <property type="term" value="C:cytosol"/>
    <property type="evidence" value="ECO:0007669"/>
    <property type="project" value="TreeGrafter"/>
</dbReference>
<dbReference type="SMART" id="SM00998">
    <property type="entry name" value="ADSL_C"/>
    <property type="match status" value="1"/>
</dbReference>
<dbReference type="InterPro" id="IPR020557">
    <property type="entry name" value="Fumarate_lyase_CS"/>
</dbReference>
<organism evidence="6 7">
    <name type="scientific">Calycomorphotria hydatis</name>
    <dbReference type="NCBI Taxonomy" id="2528027"/>
    <lineage>
        <taxon>Bacteria</taxon>
        <taxon>Pseudomonadati</taxon>
        <taxon>Planctomycetota</taxon>
        <taxon>Planctomycetia</taxon>
        <taxon>Planctomycetales</taxon>
        <taxon>Planctomycetaceae</taxon>
        <taxon>Calycomorphotria</taxon>
    </lineage>
</organism>